<dbReference type="PANTHER" id="PTHR35868">
    <property type="entry name" value="DUF2804 DOMAIN-CONTAINING PROTEIN-RELATED"/>
    <property type="match status" value="1"/>
</dbReference>
<gene>
    <name evidence="1" type="ORF">PAI11_04200</name>
</gene>
<dbReference type="PANTHER" id="PTHR35868:SF4">
    <property type="entry name" value="DUF2804 DOMAIN-CONTAINING PROTEIN"/>
    <property type="match status" value="1"/>
</dbReference>
<dbReference type="OrthoDB" id="5185752at2"/>
<organism evidence="1 2">
    <name type="scientific">Patulibacter medicamentivorans</name>
    <dbReference type="NCBI Taxonomy" id="1097667"/>
    <lineage>
        <taxon>Bacteria</taxon>
        <taxon>Bacillati</taxon>
        <taxon>Actinomycetota</taxon>
        <taxon>Thermoleophilia</taxon>
        <taxon>Solirubrobacterales</taxon>
        <taxon>Patulibacteraceae</taxon>
        <taxon>Patulibacter</taxon>
    </lineage>
</organism>
<comment type="caution">
    <text evidence="1">The sequence shown here is derived from an EMBL/GenBank/DDBJ whole genome shotgun (WGS) entry which is preliminary data.</text>
</comment>
<dbReference type="EMBL" id="AGUD01000012">
    <property type="protein sequence ID" value="EHN12726.1"/>
    <property type="molecule type" value="Genomic_DNA"/>
</dbReference>
<protein>
    <recommendedName>
        <fullName evidence="3">DUF2804 domain-containing protein</fullName>
    </recommendedName>
</protein>
<dbReference type="Pfam" id="PF10974">
    <property type="entry name" value="DUF2804"/>
    <property type="match status" value="1"/>
</dbReference>
<dbReference type="AlphaFoldDB" id="H0E0W2"/>
<dbReference type="InterPro" id="IPR021243">
    <property type="entry name" value="DUF2804"/>
</dbReference>
<dbReference type="RefSeq" id="WP_007570352.1">
    <property type="nucleotide sequence ID" value="NZ_AGUD01000012.1"/>
</dbReference>
<evidence type="ECO:0000313" key="2">
    <source>
        <dbReference type="Proteomes" id="UP000005143"/>
    </source>
</evidence>
<evidence type="ECO:0000313" key="1">
    <source>
        <dbReference type="EMBL" id="EHN12726.1"/>
    </source>
</evidence>
<dbReference type="Proteomes" id="UP000005143">
    <property type="component" value="Unassembled WGS sequence"/>
</dbReference>
<evidence type="ECO:0008006" key="3">
    <source>
        <dbReference type="Google" id="ProtNLM"/>
    </source>
</evidence>
<proteinExistence type="predicted"/>
<name>H0E0W2_9ACTN</name>
<accession>H0E0W2</accession>
<reference evidence="1 2" key="1">
    <citation type="journal article" date="2013" name="Biodegradation">
        <title>Quantitative proteomic analysis of ibuprofen-degrading Patulibacter sp. strain I11.</title>
        <authorList>
            <person name="Almeida B."/>
            <person name="Kjeldal H."/>
            <person name="Lolas I."/>
            <person name="Knudsen A.D."/>
            <person name="Carvalho G."/>
            <person name="Nielsen K.L."/>
            <person name="Barreto Crespo M.T."/>
            <person name="Stensballe A."/>
            <person name="Nielsen J.L."/>
        </authorList>
    </citation>
    <scope>NUCLEOTIDE SEQUENCE [LARGE SCALE GENOMIC DNA]</scope>
    <source>
        <strain evidence="1 2">I11</strain>
    </source>
</reference>
<keyword evidence="2" id="KW-1185">Reference proteome</keyword>
<sequence length="298" mass="32751">MSVTAPYRGPLGAPTPERPLVALPPDPLPMVRDRRLRKGWRYVGVFTPELSLCLALAQVGPFRQSFWAVWDRAAGQLHDRTKRHAGGVRMTPGRAQLQSADATIDLRFDEDDGSPIETITPYGGAYAWTIKRGAVAIRGSVHVGGREHLIDGLAVIDDSGGYPPRHTVWNWAAGIGEDVAGRTIAWNLATGIHDDAFASEQTVWIDGVPRHVGPVRFAVDLSAVDDALGQRDGERPVPDDERGVALRFTREAVREHHENLLLMRQSYEQPFGTVSGRLPGGVELRTGFGVMEHHDVVW</sequence>